<feature type="compositionally biased region" description="Basic and acidic residues" evidence="7">
    <location>
        <begin position="429"/>
        <end position="439"/>
    </location>
</feature>
<dbReference type="SUPFAM" id="SSF57756">
    <property type="entry name" value="Retrovirus zinc finger-like domains"/>
    <property type="match status" value="1"/>
</dbReference>
<dbReference type="Gene3D" id="3.10.20.90">
    <property type="entry name" value="Phosphatidylinositol 3-kinase Catalytic Subunit, Chain A, domain 1"/>
    <property type="match status" value="1"/>
</dbReference>
<dbReference type="Proteomes" id="UP000809789">
    <property type="component" value="Unassembled WGS sequence"/>
</dbReference>
<feature type="compositionally biased region" description="Gly residues" evidence="7">
    <location>
        <begin position="531"/>
        <end position="544"/>
    </location>
</feature>
<feature type="domain" description="DWNN" evidence="9">
    <location>
        <begin position="5"/>
        <end position="78"/>
    </location>
</feature>
<keyword evidence="4" id="KW-0862">Zinc</keyword>
<gene>
    <name evidence="10" type="ORF">KVT40_003364</name>
</gene>
<feature type="compositionally biased region" description="Low complexity" evidence="7">
    <location>
        <begin position="365"/>
        <end position="374"/>
    </location>
</feature>
<dbReference type="PANTHER" id="PTHR15439">
    <property type="entry name" value="RETINOBLASTOMA-BINDING PROTEIN 6"/>
    <property type="match status" value="1"/>
</dbReference>
<sequence>MSSAVFFRFKSQKQAQKIPFDGASISVFELKRDIINASRLGDGTDFDFAIYHEDSNEEYDDDTTLVPKGVTVIARRLPAVRPGAGRAARYVSGKAPIMAKNQHRIESTKGGALAKGSTTNSALLDNNASEEDRIAAMLDQGSEQWEQQQQQMANQKAIHRTGYVKPQAVPDKPLPVGYTCHRCGEKGHWIQACPTNNDPTFDNRPKFKKTTGIPRSMLKVVEKPPTVGEDGAVDPTQVPQGLMYTANGEWVVAVEDSAAWEQYKEKAKGAAEKAEAVSNDQSLQEWGIECPIDKRMLVDPVKTPCCGKTYCRECIENALLSSDFVCPGCSTDGVLVDNLIEDEEAVEKVKEYETAKKEKMEKAKSASPAPEEASTPQKEAGTPVVNGTPAKEIKERTKSPSQKPAAPVTNGTPAPGTPKSTNSSTSKKRPAEDELENKRIPTGPKAMTSQQQRPNQQVPQNMNDFVNQMNAMAGMPPMGPMAQMGPMGFNPMMNPMMGMPNPMMMNGMNGMNMGFGNMGMMNGNFNPNMGGNQGWQQGGGGYGRGRGRGNWQQNNNFNNGNFNSQQQQNGADGAYMRQPVNPNRFQNRNRNQQQRSVDYRELGSS</sequence>
<comment type="caution">
    <text evidence="10">The sequence shown here is derived from an EMBL/GenBank/DDBJ whole genome shotgun (WGS) entry which is preliminary data.</text>
</comment>
<dbReference type="Gene3D" id="3.30.40.10">
    <property type="entry name" value="Zinc/RING finger domain, C3HC4 (zinc finger)"/>
    <property type="match status" value="1"/>
</dbReference>
<proteinExistence type="predicted"/>
<dbReference type="EMBL" id="JAESVG020000003">
    <property type="protein sequence ID" value="KAG8629499.1"/>
    <property type="molecule type" value="Genomic_DNA"/>
</dbReference>
<dbReference type="PROSITE" id="PS51282">
    <property type="entry name" value="DWNN"/>
    <property type="match status" value="1"/>
</dbReference>
<dbReference type="CDD" id="cd16620">
    <property type="entry name" value="vRING-HC-C4C4_RBBP6"/>
    <property type="match status" value="1"/>
</dbReference>
<evidence type="ECO:0008006" key="12">
    <source>
        <dbReference type="Google" id="ProtNLM"/>
    </source>
</evidence>
<evidence type="ECO:0000259" key="8">
    <source>
        <dbReference type="PROSITE" id="PS50158"/>
    </source>
</evidence>
<organism evidence="10 11">
    <name type="scientific">Elsinoe batatas</name>
    <dbReference type="NCBI Taxonomy" id="2601811"/>
    <lineage>
        <taxon>Eukaryota</taxon>
        <taxon>Fungi</taxon>
        <taxon>Dikarya</taxon>
        <taxon>Ascomycota</taxon>
        <taxon>Pezizomycotina</taxon>
        <taxon>Dothideomycetes</taxon>
        <taxon>Dothideomycetidae</taxon>
        <taxon>Myriangiales</taxon>
        <taxon>Elsinoaceae</taxon>
        <taxon>Elsinoe</taxon>
    </lineage>
</organism>
<evidence type="ECO:0000256" key="5">
    <source>
        <dbReference type="ARBA" id="ARBA00023242"/>
    </source>
</evidence>
<evidence type="ECO:0000256" key="4">
    <source>
        <dbReference type="ARBA" id="ARBA00022833"/>
    </source>
</evidence>
<dbReference type="OrthoDB" id="106784at2759"/>
<evidence type="ECO:0000313" key="11">
    <source>
        <dbReference type="Proteomes" id="UP000809789"/>
    </source>
</evidence>
<dbReference type="PROSITE" id="PS50158">
    <property type="entry name" value="ZF_CCHC"/>
    <property type="match status" value="1"/>
</dbReference>
<dbReference type="InterPro" id="IPR033489">
    <property type="entry name" value="RBBP6"/>
</dbReference>
<feature type="compositionally biased region" description="Low complexity" evidence="7">
    <location>
        <begin position="549"/>
        <end position="570"/>
    </location>
</feature>
<keyword evidence="2" id="KW-0479">Metal-binding</keyword>
<dbReference type="GO" id="GO:0061630">
    <property type="term" value="F:ubiquitin protein ligase activity"/>
    <property type="evidence" value="ECO:0007669"/>
    <property type="project" value="InterPro"/>
</dbReference>
<dbReference type="InterPro" id="IPR036875">
    <property type="entry name" value="Znf_CCHC_sf"/>
</dbReference>
<feature type="region of interest" description="Disordered" evidence="7">
    <location>
        <begin position="358"/>
        <end position="457"/>
    </location>
</feature>
<keyword evidence="3 6" id="KW-0863">Zinc-finger</keyword>
<dbReference type="Gene3D" id="4.10.60.10">
    <property type="entry name" value="Zinc finger, CCHC-type"/>
    <property type="match status" value="1"/>
</dbReference>
<reference evidence="10" key="1">
    <citation type="submission" date="2021-07" db="EMBL/GenBank/DDBJ databases">
        <title>Elsinoe batatas strain:CRI-CJ2 Genome sequencing and assembly.</title>
        <authorList>
            <person name="Huang L."/>
        </authorList>
    </citation>
    <scope>NUCLEOTIDE SEQUENCE</scope>
    <source>
        <strain evidence="10">CRI-CJ2</strain>
    </source>
</reference>
<feature type="domain" description="CCHC-type" evidence="8">
    <location>
        <begin position="180"/>
        <end position="194"/>
    </location>
</feature>
<dbReference type="GO" id="GO:0006511">
    <property type="term" value="P:ubiquitin-dependent protein catabolic process"/>
    <property type="evidence" value="ECO:0007669"/>
    <property type="project" value="TreeGrafter"/>
</dbReference>
<accession>A0A8K0L6Q2</accession>
<dbReference type="SMART" id="SM01180">
    <property type="entry name" value="DWNN"/>
    <property type="match status" value="1"/>
</dbReference>
<evidence type="ECO:0000259" key="9">
    <source>
        <dbReference type="PROSITE" id="PS51282"/>
    </source>
</evidence>
<dbReference type="InterPro" id="IPR013083">
    <property type="entry name" value="Znf_RING/FYVE/PHD"/>
</dbReference>
<protein>
    <recommendedName>
        <fullName evidence="12">DWNN domain-containing protein</fullName>
    </recommendedName>
</protein>
<dbReference type="GO" id="GO:0006397">
    <property type="term" value="P:mRNA processing"/>
    <property type="evidence" value="ECO:0007669"/>
    <property type="project" value="InterPro"/>
</dbReference>
<name>A0A8K0L6Q2_9PEZI</name>
<feature type="region of interest" description="Disordered" evidence="7">
    <location>
        <begin position="530"/>
        <end position="605"/>
    </location>
</feature>
<evidence type="ECO:0000256" key="7">
    <source>
        <dbReference type="SAM" id="MobiDB-lite"/>
    </source>
</evidence>
<dbReference type="SUPFAM" id="SSF57850">
    <property type="entry name" value="RING/U-box"/>
    <property type="match status" value="1"/>
</dbReference>
<dbReference type="PANTHER" id="PTHR15439:SF0">
    <property type="entry name" value="CELL DIVISION CYCLE AND APOPTOSIS REGULATOR PROTEIN 1-RELATED"/>
    <property type="match status" value="1"/>
</dbReference>
<evidence type="ECO:0000256" key="3">
    <source>
        <dbReference type="ARBA" id="ARBA00022771"/>
    </source>
</evidence>
<comment type="subcellular location">
    <subcellularLocation>
        <location evidence="1">Nucleus</location>
    </subcellularLocation>
</comment>
<dbReference type="Pfam" id="PF08783">
    <property type="entry name" value="DWNN"/>
    <property type="match status" value="1"/>
</dbReference>
<evidence type="ECO:0000313" key="10">
    <source>
        <dbReference type="EMBL" id="KAG8629499.1"/>
    </source>
</evidence>
<dbReference type="AlphaFoldDB" id="A0A8K0L6Q2"/>
<dbReference type="Pfam" id="PF13696">
    <property type="entry name" value="zf-CCHC_2"/>
    <property type="match status" value="1"/>
</dbReference>
<keyword evidence="11" id="KW-1185">Reference proteome</keyword>
<dbReference type="InterPro" id="IPR001878">
    <property type="entry name" value="Znf_CCHC"/>
</dbReference>
<keyword evidence="5" id="KW-0539">Nucleus</keyword>
<dbReference type="GO" id="GO:0008270">
    <property type="term" value="F:zinc ion binding"/>
    <property type="evidence" value="ECO:0007669"/>
    <property type="project" value="UniProtKB-KW"/>
</dbReference>
<dbReference type="GO" id="GO:0016567">
    <property type="term" value="P:protein ubiquitination"/>
    <property type="evidence" value="ECO:0007669"/>
    <property type="project" value="InterPro"/>
</dbReference>
<evidence type="ECO:0000256" key="2">
    <source>
        <dbReference type="ARBA" id="ARBA00022723"/>
    </source>
</evidence>
<evidence type="ECO:0000256" key="1">
    <source>
        <dbReference type="ARBA" id="ARBA00004123"/>
    </source>
</evidence>
<evidence type="ECO:0000256" key="6">
    <source>
        <dbReference type="PROSITE-ProRule" id="PRU00047"/>
    </source>
</evidence>
<feature type="compositionally biased region" description="Low complexity" evidence="7">
    <location>
        <begin position="577"/>
        <end position="595"/>
    </location>
</feature>
<dbReference type="InterPro" id="IPR014891">
    <property type="entry name" value="DWNN_domain"/>
</dbReference>
<dbReference type="InterPro" id="IPR025829">
    <property type="entry name" value="Zn_knuckle_CX2CX3GHX4C"/>
</dbReference>
<dbReference type="GO" id="GO:0003676">
    <property type="term" value="F:nucleic acid binding"/>
    <property type="evidence" value="ECO:0007669"/>
    <property type="project" value="InterPro"/>
</dbReference>
<dbReference type="GO" id="GO:0005634">
    <property type="term" value="C:nucleus"/>
    <property type="evidence" value="ECO:0007669"/>
    <property type="project" value="UniProtKB-SubCell"/>
</dbReference>